<dbReference type="PATRIC" id="fig|45076.6.peg.2570"/>
<dbReference type="RefSeq" id="WP_058494109.1">
    <property type="nucleotide sequence ID" value="NZ_CBCRUR010000021.1"/>
</dbReference>
<gene>
    <name evidence="1" type="ORF">Lwor_2338</name>
</gene>
<dbReference type="EMBL" id="LNZC01000031">
    <property type="protein sequence ID" value="KTD75772.1"/>
    <property type="molecule type" value="Genomic_DNA"/>
</dbReference>
<accession>A0A0W1A316</accession>
<comment type="caution">
    <text evidence="1">The sequence shown here is derived from an EMBL/GenBank/DDBJ whole genome shotgun (WGS) entry which is preliminary data.</text>
</comment>
<sequence length="80" mass="9841">MEEKRVRIKKIIIFDYQIKEDIDCYVNGIVEHSNEIFMLFTMDLLYKNACLNLKYSEYLKQFDYPDVVKQFRTHQLSNFY</sequence>
<dbReference type="AlphaFoldDB" id="A0A0W1A316"/>
<name>A0A0W1A316_9GAMM</name>
<organism evidence="1 2">
    <name type="scientific">Legionella worsleiensis</name>
    <dbReference type="NCBI Taxonomy" id="45076"/>
    <lineage>
        <taxon>Bacteria</taxon>
        <taxon>Pseudomonadati</taxon>
        <taxon>Pseudomonadota</taxon>
        <taxon>Gammaproteobacteria</taxon>
        <taxon>Legionellales</taxon>
        <taxon>Legionellaceae</taxon>
        <taxon>Legionella</taxon>
    </lineage>
</organism>
<evidence type="ECO:0000313" key="1">
    <source>
        <dbReference type="EMBL" id="KTD75772.1"/>
    </source>
</evidence>
<reference evidence="1 2" key="1">
    <citation type="submission" date="2015-11" db="EMBL/GenBank/DDBJ databases">
        <title>Genomic analysis of 38 Legionella species identifies large and diverse effector repertoires.</title>
        <authorList>
            <person name="Burstein D."/>
            <person name="Amaro F."/>
            <person name="Zusman T."/>
            <person name="Lifshitz Z."/>
            <person name="Cohen O."/>
            <person name="Gilbert J.A."/>
            <person name="Pupko T."/>
            <person name="Shuman H.A."/>
            <person name="Segal G."/>
        </authorList>
    </citation>
    <scope>NUCLEOTIDE SEQUENCE [LARGE SCALE GENOMIC DNA]</scope>
    <source>
        <strain evidence="1 2">ATCC 49508</strain>
    </source>
</reference>
<dbReference type="Proteomes" id="UP000054662">
    <property type="component" value="Unassembled WGS sequence"/>
</dbReference>
<protein>
    <submittedName>
        <fullName evidence="1">Uncharacterized protein</fullName>
    </submittedName>
</protein>
<keyword evidence="2" id="KW-1185">Reference proteome</keyword>
<evidence type="ECO:0000313" key="2">
    <source>
        <dbReference type="Proteomes" id="UP000054662"/>
    </source>
</evidence>
<dbReference type="STRING" id="45076.Lwor_2338"/>
<proteinExistence type="predicted"/>